<evidence type="ECO:0000256" key="5">
    <source>
        <dbReference type="RuleBase" id="RU000411"/>
    </source>
</evidence>
<dbReference type="EnsemblPlants" id="LPERR11G06400.1">
    <property type="protein sequence ID" value="LPERR11G06400.1"/>
    <property type="gene ID" value="LPERR11G06400"/>
</dbReference>
<dbReference type="InterPro" id="IPR023795">
    <property type="entry name" value="Serpin_CS"/>
</dbReference>
<feature type="domain" description="Serpin" evidence="7">
    <location>
        <begin position="418"/>
        <end position="810"/>
    </location>
</feature>
<dbReference type="SUPFAM" id="SSF56574">
    <property type="entry name" value="Serpins"/>
    <property type="match status" value="6"/>
</dbReference>
<feature type="compositionally biased region" description="Low complexity" evidence="6">
    <location>
        <begin position="1"/>
        <end position="26"/>
    </location>
</feature>
<evidence type="ECO:0000256" key="3">
    <source>
        <dbReference type="ARBA" id="ARBA00022900"/>
    </source>
</evidence>
<evidence type="ECO:0000256" key="2">
    <source>
        <dbReference type="ARBA" id="ARBA00022690"/>
    </source>
</evidence>
<dbReference type="InterPro" id="IPR023796">
    <property type="entry name" value="Serpin_dom"/>
</dbReference>
<evidence type="ECO:0000313" key="8">
    <source>
        <dbReference type="EnsemblPlants" id="LPERR11G06400.1"/>
    </source>
</evidence>
<dbReference type="HOGENOM" id="CLU_238236_0_0_1"/>
<reference evidence="8 9" key="1">
    <citation type="submission" date="2012-08" db="EMBL/GenBank/DDBJ databases">
        <title>Oryza genome evolution.</title>
        <authorList>
            <person name="Wing R.A."/>
        </authorList>
    </citation>
    <scope>NUCLEOTIDE SEQUENCE</scope>
</reference>
<dbReference type="InterPro" id="IPR000215">
    <property type="entry name" value="Serpin_fam"/>
</dbReference>
<dbReference type="InterPro" id="IPR042178">
    <property type="entry name" value="Serpin_sf_1"/>
</dbReference>
<dbReference type="Gramene" id="LPERR11G06400.1">
    <property type="protein sequence ID" value="LPERR11G06400.1"/>
    <property type="gene ID" value="LPERR11G06400"/>
</dbReference>
<organism evidence="8 9">
    <name type="scientific">Leersia perrieri</name>
    <dbReference type="NCBI Taxonomy" id="77586"/>
    <lineage>
        <taxon>Eukaryota</taxon>
        <taxon>Viridiplantae</taxon>
        <taxon>Streptophyta</taxon>
        <taxon>Embryophyta</taxon>
        <taxon>Tracheophyta</taxon>
        <taxon>Spermatophyta</taxon>
        <taxon>Magnoliopsida</taxon>
        <taxon>Liliopsida</taxon>
        <taxon>Poales</taxon>
        <taxon>Poaceae</taxon>
        <taxon>BOP clade</taxon>
        <taxon>Oryzoideae</taxon>
        <taxon>Oryzeae</taxon>
        <taxon>Oryzinae</taxon>
        <taxon>Leersia</taxon>
    </lineage>
</organism>
<dbReference type="GO" id="GO:0004867">
    <property type="term" value="F:serine-type endopeptidase inhibitor activity"/>
    <property type="evidence" value="ECO:0007669"/>
    <property type="project" value="UniProtKB-KW"/>
</dbReference>
<dbReference type="GO" id="GO:0005615">
    <property type="term" value="C:extracellular space"/>
    <property type="evidence" value="ECO:0007669"/>
    <property type="project" value="InterPro"/>
</dbReference>
<feature type="domain" description="Serpin" evidence="7">
    <location>
        <begin position="1846"/>
        <end position="2231"/>
    </location>
</feature>
<feature type="compositionally biased region" description="Polar residues" evidence="6">
    <location>
        <begin position="1568"/>
        <end position="1577"/>
    </location>
</feature>
<dbReference type="Proteomes" id="UP000032180">
    <property type="component" value="Chromosome 11"/>
</dbReference>
<dbReference type="Pfam" id="PF00079">
    <property type="entry name" value="Serpin"/>
    <property type="match status" value="7"/>
</dbReference>
<proteinExistence type="inferred from homology"/>
<dbReference type="PROSITE" id="PS00284">
    <property type="entry name" value="SERPIN"/>
    <property type="match status" value="1"/>
</dbReference>
<reference evidence="9" key="2">
    <citation type="submission" date="2013-12" db="EMBL/GenBank/DDBJ databases">
        <authorList>
            <person name="Yu Y."/>
            <person name="Lee S."/>
            <person name="de Baynast K."/>
            <person name="Wissotski M."/>
            <person name="Liu L."/>
            <person name="Talag J."/>
            <person name="Goicoechea J."/>
            <person name="Angelova A."/>
            <person name="Jetty R."/>
            <person name="Kudrna D."/>
            <person name="Golser W."/>
            <person name="Rivera L."/>
            <person name="Zhang J."/>
            <person name="Wing R."/>
        </authorList>
    </citation>
    <scope>NUCLEOTIDE SEQUENCE</scope>
</reference>
<accession>A0A0D9XQG1</accession>
<feature type="region of interest" description="Disordered" evidence="6">
    <location>
        <begin position="1"/>
        <end position="29"/>
    </location>
</feature>
<feature type="domain" description="Serpin" evidence="7">
    <location>
        <begin position="1467"/>
        <end position="1845"/>
    </location>
</feature>
<dbReference type="eggNOG" id="KOG2392">
    <property type="taxonomic scope" value="Eukaryota"/>
</dbReference>
<dbReference type="STRING" id="77586.A0A0D9XQG1"/>
<feature type="domain" description="Serpin" evidence="7">
    <location>
        <begin position="26"/>
        <end position="404"/>
    </location>
</feature>
<evidence type="ECO:0000256" key="4">
    <source>
        <dbReference type="ARBA" id="ARBA00049586"/>
    </source>
</evidence>
<protein>
    <recommendedName>
        <fullName evidence="7">Serpin domain-containing protein</fullName>
    </recommendedName>
</protein>
<comment type="similarity">
    <text evidence="1 5">Belongs to the serpin family.</text>
</comment>
<dbReference type="SMART" id="SM00093">
    <property type="entry name" value="SERPIN"/>
    <property type="match status" value="5"/>
</dbReference>
<keyword evidence="3" id="KW-0722">Serine protease inhibitor</keyword>
<evidence type="ECO:0000259" key="7">
    <source>
        <dbReference type="SMART" id="SM00093"/>
    </source>
</evidence>
<dbReference type="InterPro" id="IPR042185">
    <property type="entry name" value="Serpin_sf_2"/>
</dbReference>
<sequence>MCNTAGSSPAARRRSPSASPSGSRPANPDSNVVFSPLSIHAALSLLAASAGGATLDEILAVLGAPSRDELAAFASYMATTALADKSAFGGPLVAFASGVWCDAARPLKPSYRDAVVGNYKAKAATVDFKNKAAEAADQINEWIRHATKGLIDGVMSPGSIGAATAVVLGSAIYFKGKWEHPFNESHTQTKPFYRHDGVAVAGVPYMTSRSHQYIAVHDGFRVLKLQYKQKSRTVISTFGDNTQYSMVIFLPDVDGTRHGLRRLVRRIASRPGFLREHMPTTSVLVNQFMVPKFKACCGGSVGGVLEQEGIRRPFSPELADLSGMVEDDGTGFPVFVSDVVHKAVIEVNEEGSVAAAVTMMNAVSTCAAIPWTMPVDFVADHPFVYFIVEETSHVVVFAGQIQSHRGAAVSDGQAAFAVGLVEQITAANLDRNLVFSPVSIHAALSLPAAGAVGATRDEILSVLGAASLDDLAAFASHMATTVMADRSSSGGPAVSFASGVWCDAARPLKPAYRDAVVGAYKAEATTVDFKNKAEEAIDQINEWTRKTTRDLIDSIAGSVDAATVVVLCNAIYFKGRWNRRPFKPEDTETNRFYRLDGVVLHDVPYMSTRSSQRVAAHRGFKVLKLGYESTPKLLHDDGNNKRKRDDDGRHDSTTRYAMVVFLPNARRGLPGLVKKIASRPGFLHEHMPRGREVPIGEFLLPKFKVSYGGSVVGVLEHLGLRRPFSPELADLSDMVEEEDGMPLFVSDALHKAVIEVNEEGTEAAAVTMGYGKGSPRPPKRVDFVADHPFAYFLVEEVSGIVVLAGHAVGWPARKSPVFSRRCRSGTAATPPRKAISTACNRGSATAHHKSEVVNDRMERHHAVSAGQAALGVRLAEQLAAASLDSNVVFSPLSIHAALSLLAAGACGATLDELLAVLGAASRDDLAAFASHMATTALADRSSSGGPRVAFACGVWCDAARPLERAYRDDVVRNYNAEADTVDFQYEVGCIDLQFPKSNQYFVTLTHRSWFLSMQAEGARKQINKWTRGTTRGLIDSVLPPGSVNALTTLVLGTAVYFKGKWACPFKTEYTENKPFYRLDGVVVDDVPFMSSGSKQYIAVHDGFKVLKLKYKSAKLRNKCKRGGGGGGDDAGSFAQQYAMVVFLPDKRDGLRWFVEKIASRSGFLHDHTPSELVPVGDFRFPKFKLSYGASVVGVLKQMGLRLPFSPELADLSDMVEDDGSGLPLFGSDVLHKAVIEVNEEGTEAAAVTMMSVTVGCAPRPVTVDFVADHPFAYFLVEEVSRTVVFAGHLLGEEQLNVLGELLARLPDGHLGNVGDHRHVARRCLGARALCHHVNYRGGDGLRVAPHVKLLIQTLRHPLGPPAAVLAGARRPVRHGGGYDHGSGLPLFVSDVLHKAVIEVNEEGTVAVAVTMAGLRVLCARRTVKVDFVADHPFAYFLVEEVSRAVVFQILNIRRRRAVSGGQATLAVRLTERLAAENLGRNLVFSPLSIHAALSLLAVLGAASLDDLAAFASYMATTALADKSVSGGPLVAFGSGVWCDAARPLKPAYRDAVVGQYKAEATTVDFKNKQGSRSTNGRSRPRRSKGLVDSILSPRTVNELTSLVLGNAIYFKGNWASPFKAKNTQKKPFYRLDDGVVDDVPFMSSKSYQHVAVHDGFKVLELQYKMPLSNYSYSSLSSHVDYDYTSYSMLVFLPDARDGLRGLVERIASRPGFVHEHMPHESVPVGEFRVPKFKVSFGDSFVRVLGQLGLRLPFSMELADLSGMVEDDGSGLPLFVSDVLHKAVIEVNEEGSVAAASTMMYMSLGCAMTPPSPPPPVDFVADHPFAYFIVEHSSRAIVFAGHAALAVRLTERLAEANLDRNLVFSPLSIHAALSLLAAGAAGATLDQLLAVLGAASLDDLGAFSSYMATTALADKSASGGPLVAFASGVWCDAARPLKAAYRDAVVGEYKAEATTVDFKNKSEEAREQINEWTRQTTEGLIDSILPPQSVNALTALVLGNAVYFKGNWVSPFKAKNTQKKPFYRLDGGVVDDVPFMSSKSYQYVAVHDGFKVLQLRYEWPAPCNFDYSGDVDYTSYSMLVFLPDARDGLRGLVERIASRPGFVHEHMPHESVPVGEFRVPKFKVSFGDSFVRVLGQLGLRLPFSTELADLSGMVEDGMPLYVSDVLHKAVIEVNEEGTEAAAATMIYAMPGCAMMPPPPPPPVDFVADHPFAYFIVEHTSRAIVFAGHVIDPSFE</sequence>
<dbReference type="Gene3D" id="2.30.39.10">
    <property type="entry name" value="Alpha-1-antitrypsin, domain 1"/>
    <property type="match status" value="5"/>
</dbReference>
<evidence type="ECO:0000256" key="6">
    <source>
        <dbReference type="SAM" id="MobiDB-lite"/>
    </source>
</evidence>
<dbReference type="Gene3D" id="3.30.497.10">
    <property type="entry name" value="Antithrombin, subunit I, domain 2"/>
    <property type="match status" value="7"/>
</dbReference>
<comment type="function">
    <text evidence="4">Probable serine protease inhibitor.</text>
</comment>
<reference evidence="8" key="3">
    <citation type="submission" date="2015-04" db="UniProtKB">
        <authorList>
            <consortium name="EnsemblPlants"/>
        </authorList>
    </citation>
    <scope>IDENTIFICATION</scope>
</reference>
<evidence type="ECO:0000313" key="9">
    <source>
        <dbReference type="Proteomes" id="UP000032180"/>
    </source>
</evidence>
<dbReference type="CDD" id="cd02043">
    <property type="entry name" value="serpinP_plants"/>
    <property type="match status" value="5"/>
</dbReference>
<feature type="region of interest" description="Disordered" evidence="6">
    <location>
        <begin position="1564"/>
        <end position="1584"/>
    </location>
</feature>
<feature type="domain" description="Serpin" evidence="7">
    <location>
        <begin position="872"/>
        <end position="1292"/>
    </location>
</feature>
<name>A0A0D9XQG1_9ORYZ</name>
<dbReference type="PANTHER" id="PTHR11461">
    <property type="entry name" value="SERINE PROTEASE INHIBITOR, SERPIN"/>
    <property type="match status" value="1"/>
</dbReference>
<keyword evidence="2" id="KW-0646">Protease inhibitor</keyword>
<dbReference type="PANTHER" id="PTHR11461:SF209">
    <property type="entry name" value="SERPIN-Z8-RELATED"/>
    <property type="match status" value="1"/>
</dbReference>
<dbReference type="InterPro" id="IPR036186">
    <property type="entry name" value="Serpin_sf"/>
</dbReference>
<evidence type="ECO:0000256" key="1">
    <source>
        <dbReference type="ARBA" id="ARBA00009500"/>
    </source>
</evidence>
<keyword evidence="9" id="KW-1185">Reference proteome</keyword>